<dbReference type="PROSITE" id="PS00610">
    <property type="entry name" value="NA_NEUROTRAN_SYMP_1"/>
    <property type="match status" value="1"/>
</dbReference>
<comment type="subcellular location">
    <subcellularLocation>
        <location evidence="1">Membrane</location>
        <topology evidence="1">Multi-pass membrane protein</topology>
    </subcellularLocation>
</comment>
<dbReference type="GO" id="GO:0005283">
    <property type="term" value="F:amino acid:sodium symporter activity"/>
    <property type="evidence" value="ECO:0007669"/>
    <property type="project" value="TreeGrafter"/>
</dbReference>
<accession>A0A4W3GGZ6</accession>
<dbReference type="GO" id="GO:0005886">
    <property type="term" value="C:plasma membrane"/>
    <property type="evidence" value="ECO:0007669"/>
    <property type="project" value="TreeGrafter"/>
</dbReference>
<keyword evidence="11" id="KW-1185">Reference proteome</keyword>
<evidence type="ECO:0000256" key="1">
    <source>
        <dbReference type="ARBA" id="ARBA00004141"/>
    </source>
</evidence>
<feature type="transmembrane region" description="Helical" evidence="9">
    <location>
        <begin position="24"/>
        <end position="41"/>
    </location>
</feature>
<dbReference type="PANTHER" id="PTHR11616">
    <property type="entry name" value="SODIUM/CHLORIDE DEPENDENT TRANSPORTER"/>
    <property type="match status" value="1"/>
</dbReference>
<reference evidence="10" key="4">
    <citation type="submission" date="2025-08" db="UniProtKB">
        <authorList>
            <consortium name="Ensembl"/>
        </authorList>
    </citation>
    <scope>IDENTIFICATION</scope>
</reference>
<proteinExistence type="inferred from homology"/>
<feature type="disulfide bond" evidence="7">
    <location>
        <begin position="123"/>
        <end position="132"/>
    </location>
</feature>
<dbReference type="PANTHER" id="PTHR11616:SF318">
    <property type="entry name" value="TRANSPORTER"/>
    <property type="match status" value="1"/>
</dbReference>
<evidence type="ECO:0000256" key="4">
    <source>
        <dbReference type="ARBA" id="ARBA00022989"/>
    </source>
</evidence>
<keyword evidence="6" id="KW-0479">Metal-binding</keyword>
<evidence type="ECO:0000313" key="11">
    <source>
        <dbReference type="Proteomes" id="UP000314986"/>
    </source>
</evidence>
<dbReference type="Ensembl" id="ENSCMIT00000002319.1">
    <property type="protein sequence ID" value="ENSCMIP00000002237.1"/>
    <property type="gene ID" value="ENSCMIG00000001346.1"/>
</dbReference>
<keyword evidence="4 9" id="KW-1133">Transmembrane helix</keyword>
<name>A0A4W3GGZ6_CALMI</name>
<evidence type="ECO:0000256" key="8">
    <source>
        <dbReference type="RuleBase" id="RU003732"/>
    </source>
</evidence>
<evidence type="ECO:0000256" key="6">
    <source>
        <dbReference type="PIRSR" id="PIRSR600175-1"/>
    </source>
</evidence>
<feature type="binding site" evidence="6">
    <location>
        <position position="35"/>
    </location>
    <ligand>
        <name>Na(+)</name>
        <dbReference type="ChEBI" id="CHEBI:29101"/>
        <label>1</label>
    </ligand>
</feature>
<evidence type="ECO:0000256" key="2">
    <source>
        <dbReference type="ARBA" id="ARBA00022448"/>
    </source>
</evidence>
<reference evidence="11" key="3">
    <citation type="journal article" date="2014" name="Nature">
        <title>Elephant shark genome provides unique insights into gnathostome evolution.</title>
        <authorList>
            <consortium name="International Elephant Shark Genome Sequencing Consortium"/>
            <person name="Venkatesh B."/>
            <person name="Lee A.P."/>
            <person name="Ravi V."/>
            <person name="Maurya A.K."/>
            <person name="Lian M.M."/>
            <person name="Swann J.B."/>
            <person name="Ohta Y."/>
            <person name="Flajnik M.F."/>
            <person name="Sutoh Y."/>
            <person name="Kasahara M."/>
            <person name="Hoon S."/>
            <person name="Gangu V."/>
            <person name="Roy S.W."/>
            <person name="Irimia M."/>
            <person name="Korzh V."/>
            <person name="Kondrychyn I."/>
            <person name="Lim Z.W."/>
            <person name="Tay B.H."/>
            <person name="Tohari S."/>
            <person name="Kong K.W."/>
            <person name="Ho S."/>
            <person name="Lorente-Galdos B."/>
            <person name="Quilez J."/>
            <person name="Marques-Bonet T."/>
            <person name="Raney B.J."/>
            <person name="Ingham P.W."/>
            <person name="Tay A."/>
            <person name="Hillier L.W."/>
            <person name="Minx P."/>
            <person name="Boehm T."/>
            <person name="Wilson R.K."/>
            <person name="Brenner S."/>
            <person name="Warren W.C."/>
        </authorList>
    </citation>
    <scope>NUCLEOTIDE SEQUENCE [LARGE SCALE GENOMIC DNA]</scope>
</reference>
<keyword evidence="7" id="KW-1015">Disulfide bond</keyword>
<dbReference type="OMA" id="PLIFLEC"/>
<feature type="transmembrane region" description="Helical" evidence="9">
    <location>
        <begin position="53"/>
        <end position="73"/>
    </location>
</feature>
<keyword evidence="2 8" id="KW-0813">Transport</keyword>
<protein>
    <recommendedName>
        <fullName evidence="8">Transporter</fullName>
    </recommendedName>
</protein>
<feature type="binding site" evidence="6">
    <location>
        <position position="32"/>
    </location>
    <ligand>
        <name>Na(+)</name>
        <dbReference type="ChEBI" id="CHEBI:29101"/>
        <label>1</label>
    </ligand>
</feature>
<feature type="binding site" evidence="6">
    <location>
        <position position="39"/>
    </location>
    <ligand>
        <name>Na(+)</name>
        <dbReference type="ChEBI" id="CHEBI:29101"/>
        <label>1</label>
    </ligand>
</feature>
<keyword evidence="6" id="KW-0915">Sodium</keyword>
<reference evidence="11" key="1">
    <citation type="journal article" date="2006" name="Science">
        <title>Ancient noncoding elements conserved in the human genome.</title>
        <authorList>
            <person name="Venkatesh B."/>
            <person name="Kirkness E.F."/>
            <person name="Loh Y.H."/>
            <person name="Halpern A.L."/>
            <person name="Lee A.P."/>
            <person name="Johnson J."/>
            <person name="Dandona N."/>
            <person name="Viswanathan L.D."/>
            <person name="Tay A."/>
            <person name="Venter J.C."/>
            <person name="Strausberg R.L."/>
            <person name="Brenner S."/>
        </authorList>
    </citation>
    <scope>NUCLEOTIDE SEQUENCE [LARGE SCALE GENOMIC DNA]</scope>
</reference>
<keyword evidence="8" id="KW-0769">Symport</keyword>
<keyword evidence="5 9" id="KW-0472">Membrane</keyword>
<dbReference type="AlphaFoldDB" id="A0A4W3GGZ6"/>
<sequence>GNTHPGPDLRFVSLPSRGSWGGKYEFLLSCIGYCVGLGNVWRFPYLCYRNGGGVFLIPYCIMMLFTGLPLFLMELSLGQYGGSGIGIGMLVVSALVSLYYNVIIAWTFYYLGMSFQYPLPWSCDAAANAHLCQVRSNLIQRLITSSRRLKALHRIYCIVN</sequence>
<dbReference type="GO" id="GO:0089718">
    <property type="term" value="P:amino acid import across plasma membrane"/>
    <property type="evidence" value="ECO:0007669"/>
    <property type="project" value="TreeGrafter"/>
</dbReference>
<evidence type="ECO:0000256" key="7">
    <source>
        <dbReference type="PIRSR" id="PIRSR600175-2"/>
    </source>
</evidence>
<comment type="similarity">
    <text evidence="8">Belongs to the sodium:neurotransmitter symporter (SNF) (TC 2.A.22) family.</text>
</comment>
<feature type="transmembrane region" description="Helical" evidence="9">
    <location>
        <begin position="85"/>
        <end position="111"/>
    </location>
</feature>
<dbReference type="InterPro" id="IPR000175">
    <property type="entry name" value="Na/ntran_symport"/>
</dbReference>
<evidence type="ECO:0000256" key="5">
    <source>
        <dbReference type="ARBA" id="ARBA00023136"/>
    </source>
</evidence>
<organism evidence="10 11">
    <name type="scientific">Callorhinchus milii</name>
    <name type="common">Ghost shark</name>
    <dbReference type="NCBI Taxonomy" id="7868"/>
    <lineage>
        <taxon>Eukaryota</taxon>
        <taxon>Metazoa</taxon>
        <taxon>Chordata</taxon>
        <taxon>Craniata</taxon>
        <taxon>Vertebrata</taxon>
        <taxon>Chondrichthyes</taxon>
        <taxon>Holocephali</taxon>
        <taxon>Chimaeriformes</taxon>
        <taxon>Callorhinchidae</taxon>
        <taxon>Callorhinchus</taxon>
    </lineage>
</organism>
<keyword evidence="3 8" id="KW-0812">Transmembrane</keyword>
<evidence type="ECO:0000313" key="10">
    <source>
        <dbReference type="Ensembl" id="ENSCMIP00000002237.1"/>
    </source>
</evidence>
<dbReference type="STRING" id="7868.ENSCMIP00000002237"/>
<evidence type="ECO:0000256" key="3">
    <source>
        <dbReference type="ARBA" id="ARBA00022692"/>
    </source>
</evidence>
<dbReference type="GO" id="GO:0046872">
    <property type="term" value="F:metal ion binding"/>
    <property type="evidence" value="ECO:0007669"/>
    <property type="project" value="UniProtKB-KW"/>
</dbReference>
<reference evidence="11" key="2">
    <citation type="journal article" date="2007" name="PLoS Biol.">
        <title>Survey sequencing and comparative analysis of the elephant shark (Callorhinchus milii) genome.</title>
        <authorList>
            <person name="Venkatesh B."/>
            <person name="Kirkness E.F."/>
            <person name="Loh Y.H."/>
            <person name="Halpern A.L."/>
            <person name="Lee A.P."/>
            <person name="Johnson J."/>
            <person name="Dandona N."/>
            <person name="Viswanathan L.D."/>
            <person name="Tay A."/>
            <person name="Venter J.C."/>
            <person name="Strausberg R.L."/>
            <person name="Brenner S."/>
        </authorList>
    </citation>
    <scope>NUCLEOTIDE SEQUENCE [LARGE SCALE GENOMIC DNA]</scope>
</reference>
<dbReference type="GeneTree" id="ENSGT00940000165269"/>
<reference evidence="10" key="5">
    <citation type="submission" date="2025-09" db="UniProtKB">
        <authorList>
            <consortium name="Ensembl"/>
        </authorList>
    </citation>
    <scope>IDENTIFICATION</scope>
</reference>
<dbReference type="Pfam" id="PF00209">
    <property type="entry name" value="SNF"/>
    <property type="match status" value="1"/>
</dbReference>
<dbReference type="InParanoid" id="A0A4W3GGZ6"/>
<dbReference type="InterPro" id="IPR037272">
    <property type="entry name" value="SNS_sf"/>
</dbReference>
<dbReference type="SUPFAM" id="SSF161070">
    <property type="entry name" value="SNF-like"/>
    <property type="match status" value="1"/>
</dbReference>
<dbReference type="PRINTS" id="PR00176">
    <property type="entry name" value="NANEUSMPORT"/>
</dbReference>
<dbReference type="PROSITE" id="PS50267">
    <property type="entry name" value="NA_NEUROTRAN_SYMP_3"/>
    <property type="match status" value="1"/>
</dbReference>
<dbReference type="Proteomes" id="UP000314986">
    <property type="component" value="Unassembled WGS sequence"/>
</dbReference>
<evidence type="ECO:0000256" key="9">
    <source>
        <dbReference type="SAM" id="Phobius"/>
    </source>
</evidence>